<reference evidence="3" key="1">
    <citation type="submission" date="2016-09" db="EMBL/GenBank/DDBJ databases">
        <title>Genome Sequence of Bathymodiolus thermophilus sulfur-oxidizing gill endosymbiont.</title>
        <authorList>
            <person name="Ponnudurai R."/>
            <person name="Kleiner M."/>
            <person name="Sayavedra L."/>
            <person name="Thuermer A."/>
            <person name="Felbeck H."/>
            <person name="Schlueter R."/>
            <person name="Schweder T."/>
            <person name="Markert S."/>
        </authorList>
    </citation>
    <scope>NUCLEOTIDE SEQUENCE [LARGE SCALE GENOMIC DNA]</scope>
    <source>
        <strain evidence="3">BAT/CrabSpa'14</strain>
    </source>
</reference>
<dbReference type="SUPFAM" id="SSF48557">
    <property type="entry name" value="L-aspartase-like"/>
    <property type="match status" value="1"/>
</dbReference>
<dbReference type="InterPro" id="IPR047136">
    <property type="entry name" value="PurB_bact"/>
</dbReference>
<dbReference type="AlphaFoldDB" id="A0A1J8P3D7"/>
<dbReference type="EMBL" id="MIQH01000221">
    <property type="protein sequence ID" value="OJA03734.1"/>
    <property type="molecule type" value="Genomic_DNA"/>
</dbReference>
<comment type="caution">
    <text evidence="2">The sequence shown here is derived from an EMBL/GenBank/DDBJ whole genome shotgun (WGS) entry which is preliminary data.</text>
</comment>
<gene>
    <name evidence="2" type="ORF">BGC33_00250</name>
</gene>
<evidence type="ECO:0000313" key="3">
    <source>
        <dbReference type="Proteomes" id="UP000182798"/>
    </source>
</evidence>
<evidence type="ECO:0000313" key="2">
    <source>
        <dbReference type="EMBL" id="OJA03734.1"/>
    </source>
</evidence>
<name>A0A1J8P3D7_9GAMM</name>
<dbReference type="PRINTS" id="PR00149">
    <property type="entry name" value="FUMRATELYASE"/>
</dbReference>
<dbReference type="PANTHER" id="PTHR43411">
    <property type="entry name" value="ADENYLOSUCCINATE LYASE"/>
    <property type="match status" value="1"/>
</dbReference>
<evidence type="ECO:0000259" key="1">
    <source>
        <dbReference type="Pfam" id="PF00206"/>
    </source>
</evidence>
<feature type="domain" description="Fumarate lyase N-terminal" evidence="1">
    <location>
        <begin position="4"/>
        <end position="76"/>
    </location>
</feature>
<proteinExistence type="predicted"/>
<accession>A0A1J8P3D7</accession>
<organism evidence="2 3">
    <name type="scientific">Bathymodiolus thermophilus thioautotrophic gill symbiont</name>
    <dbReference type="NCBI Taxonomy" id="2360"/>
    <lineage>
        <taxon>Bacteria</taxon>
        <taxon>Pseudomonadati</taxon>
        <taxon>Pseudomonadota</taxon>
        <taxon>Gammaproteobacteria</taxon>
        <taxon>sulfur-oxidizing symbionts</taxon>
    </lineage>
</organism>
<keyword evidence="2" id="KW-0456">Lyase</keyword>
<dbReference type="GO" id="GO:0016829">
    <property type="term" value="F:lyase activity"/>
    <property type="evidence" value="ECO:0007669"/>
    <property type="project" value="UniProtKB-KW"/>
</dbReference>
<dbReference type="InterPro" id="IPR022761">
    <property type="entry name" value="Fumarate_lyase_N"/>
</dbReference>
<dbReference type="InterPro" id="IPR000362">
    <property type="entry name" value="Fumarate_lyase_fam"/>
</dbReference>
<dbReference type="PANTHER" id="PTHR43411:SF1">
    <property type="entry name" value="ADENYLOSUCCINATE LYASE"/>
    <property type="match status" value="1"/>
</dbReference>
<dbReference type="Proteomes" id="UP000182798">
    <property type="component" value="Unassembled WGS sequence"/>
</dbReference>
<feature type="non-terminal residue" evidence="2">
    <location>
        <position position="77"/>
    </location>
</feature>
<dbReference type="InterPro" id="IPR008948">
    <property type="entry name" value="L-Aspartase-like"/>
</dbReference>
<sequence>AELNAVSEFFHFACTSEDINNLSHALMLIDGRDVLIIQMQNILSLIISLAQDNAAIPMLSRTHGQTASPTTVGKEMA</sequence>
<dbReference type="Pfam" id="PF00206">
    <property type="entry name" value="Lyase_1"/>
    <property type="match status" value="1"/>
</dbReference>
<feature type="non-terminal residue" evidence="2">
    <location>
        <position position="1"/>
    </location>
</feature>
<dbReference type="RefSeq" id="WP_241832095.1">
    <property type="nucleotide sequence ID" value="NZ_MIQH01000221.1"/>
</dbReference>
<protein>
    <submittedName>
        <fullName evidence="2">Adenylosuccinate lyase</fullName>
    </submittedName>
</protein>
<dbReference type="Gene3D" id="1.20.200.10">
    <property type="entry name" value="Fumarase/aspartase (Central domain)"/>
    <property type="match status" value="1"/>
</dbReference>